<keyword evidence="2 3" id="KW-0808">Transferase</keyword>
<proteinExistence type="predicted"/>
<dbReference type="Pfam" id="PF02574">
    <property type="entry name" value="S-methyl_trans"/>
    <property type="match status" value="1"/>
</dbReference>
<accession>A0ABT8BN95</accession>
<dbReference type="PIRSF" id="PIRSF037505">
    <property type="entry name" value="Betaine_HMT"/>
    <property type="match status" value="1"/>
</dbReference>
<feature type="binding site" evidence="3">
    <location>
        <position position="284"/>
    </location>
    <ligand>
        <name>Zn(2+)</name>
        <dbReference type="ChEBI" id="CHEBI:29105"/>
    </ligand>
</feature>
<dbReference type="RefSeq" id="WP_170883193.1">
    <property type="nucleotide sequence ID" value="NZ_JABEYA020000009.1"/>
</dbReference>
<reference evidence="6" key="1">
    <citation type="journal article" date="2019" name="Int. J. Syst. Evol. Microbiol.">
        <title>The Global Catalogue of Microorganisms (GCM) 10K type strain sequencing project: providing services to taxonomists for standard genome sequencing and annotation.</title>
        <authorList>
            <consortium name="The Broad Institute Genomics Platform"/>
            <consortium name="The Broad Institute Genome Sequencing Center for Infectious Disease"/>
            <person name="Wu L."/>
            <person name="Ma J."/>
        </authorList>
    </citation>
    <scope>NUCLEOTIDE SEQUENCE [LARGE SCALE GENOMIC DNA]</scope>
    <source>
        <strain evidence="6">CECT 7398</strain>
    </source>
</reference>
<dbReference type="InterPro" id="IPR036589">
    <property type="entry name" value="HCY_dom_sf"/>
</dbReference>
<dbReference type="PROSITE" id="PS50970">
    <property type="entry name" value="HCY"/>
    <property type="match status" value="1"/>
</dbReference>
<feature type="binding site" evidence="3">
    <location>
        <position position="283"/>
    </location>
    <ligand>
        <name>Zn(2+)</name>
        <dbReference type="ChEBI" id="CHEBI:29105"/>
    </ligand>
</feature>
<sequence length="304" mass="33637">MKTLTILDGGMGRELKRLGAPFSQPLWSAQALIESPNYVKEAHQNFIDAGAEIIIANSYACVPFHLGAERYQTEGAKLAREAAAIANSVAQKNNDKGSPLVRVAGSIPPAFGSYRPDLFEENQAREIVETLYHAQDPHVDLWIAETIASIQEFEVIHEVLKHSSKTCYYAFSLQDELTCEAKLRSGQSVKSATAMICSSHCEGIFFNCSVPEVMEQAISDAKEVIERFGLTIEIGVYANNFSPIQADHQANDILQSMRQLSPTEYLSYAKHWRQLGATIIGGCCGIRPDHIEALTDWRNSLEES</sequence>
<evidence type="ECO:0000313" key="5">
    <source>
        <dbReference type="EMBL" id="MDN3608217.1"/>
    </source>
</evidence>
<evidence type="ECO:0000313" key="6">
    <source>
        <dbReference type="Proteomes" id="UP001238540"/>
    </source>
</evidence>
<comment type="cofactor">
    <cofactor evidence="3">
        <name>Zn(2+)</name>
        <dbReference type="ChEBI" id="CHEBI:29105"/>
    </cofactor>
</comment>
<comment type="caution">
    <text evidence="5">The sequence shown here is derived from an EMBL/GenBank/DDBJ whole genome shotgun (WGS) entry which is preliminary data.</text>
</comment>
<feature type="domain" description="Hcy-binding" evidence="4">
    <location>
        <begin position="1"/>
        <end position="298"/>
    </location>
</feature>
<name>A0ABT8BN95_9VIBR</name>
<dbReference type="SUPFAM" id="SSF82282">
    <property type="entry name" value="Homocysteine S-methyltransferase"/>
    <property type="match status" value="1"/>
</dbReference>
<keyword evidence="6" id="KW-1185">Reference proteome</keyword>
<keyword evidence="1 3" id="KW-0489">Methyltransferase</keyword>
<evidence type="ECO:0000256" key="1">
    <source>
        <dbReference type="ARBA" id="ARBA00022603"/>
    </source>
</evidence>
<evidence type="ECO:0000256" key="2">
    <source>
        <dbReference type="ARBA" id="ARBA00022679"/>
    </source>
</evidence>
<evidence type="ECO:0000259" key="4">
    <source>
        <dbReference type="PROSITE" id="PS50970"/>
    </source>
</evidence>
<dbReference type="InterPro" id="IPR017226">
    <property type="entry name" value="BHMT-like"/>
</dbReference>
<gene>
    <name evidence="5" type="ORF">QWZ16_00210</name>
</gene>
<keyword evidence="3" id="KW-0862">Zinc</keyword>
<feature type="binding site" evidence="3">
    <location>
        <position position="208"/>
    </location>
    <ligand>
        <name>Zn(2+)</name>
        <dbReference type="ChEBI" id="CHEBI:29105"/>
    </ligand>
</feature>
<evidence type="ECO:0000256" key="3">
    <source>
        <dbReference type="PROSITE-ProRule" id="PRU00333"/>
    </source>
</evidence>
<dbReference type="PANTHER" id="PTHR11103">
    <property type="entry name" value="SLR1189 PROTEIN"/>
    <property type="match status" value="1"/>
</dbReference>
<keyword evidence="3" id="KW-0479">Metal-binding</keyword>
<organism evidence="5 6">
    <name type="scientific">Vibrio ostreicida</name>
    <dbReference type="NCBI Taxonomy" id="526588"/>
    <lineage>
        <taxon>Bacteria</taxon>
        <taxon>Pseudomonadati</taxon>
        <taxon>Pseudomonadota</taxon>
        <taxon>Gammaproteobacteria</taxon>
        <taxon>Vibrionales</taxon>
        <taxon>Vibrionaceae</taxon>
        <taxon>Vibrio</taxon>
    </lineage>
</organism>
<protein>
    <submittedName>
        <fullName evidence="5">Homocysteine S-methyltransferase family protein</fullName>
    </submittedName>
</protein>
<dbReference type="PANTHER" id="PTHR11103:SF18">
    <property type="entry name" value="SLR1189 PROTEIN"/>
    <property type="match status" value="1"/>
</dbReference>
<dbReference type="EMBL" id="JAUFQC010000001">
    <property type="protein sequence ID" value="MDN3608217.1"/>
    <property type="molecule type" value="Genomic_DNA"/>
</dbReference>
<dbReference type="Proteomes" id="UP001238540">
    <property type="component" value="Unassembled WGS sequence"/>
</dbReference>
<dbReference type="InterPro" id="IPR003726">
    <property type="entry name" value="HCY_dom"/>
</dbReference>
<dbReference type="Gene3D" id="3.20.20.330">
    <property type="entry name" value="Homocysteine-binding-like domain"/>
    <property type="match status" value="1"/>
</dbReference>